<organism evidence="2 3">
    <name type="scientific">Lichenicoccus roseus</name>
    <dbReference type="NCBI Taxonomy" id="2683649"/>
    <lineage>
        <taxon>Bacteria</taxon>
        <taxon>Pseudomonadati</taxon>
        <taxon>Pseudomonadota</taxon>
        <taxon>Alphaproteobacteria</taxon>
        <taxon>Acetobacterales</taxon>
        <taxon>Acetobacteraceae</taxon>
        <taxon>Lichenicoccus</taxon>
    </lineage>
</organism>
<feature type="chain" id="PRO_5024344494" evidence="1">
    <location>
        <begin position="27"/>
        <end position="342"/>
    </location>
</feature>
<dbReference type="InterPro" id="IPR051200">
    <property type="entry name" value="Host-pathogen_enzymatic-act"/>
</dbReference>
<evidence type="ECO:0000256" key="1">
    <source>
        <dbReference type="SAM" id="SignalP"/>
    </source>
</evidence>
<name>A0A5R9J2B4_9PROT</name>
<accession>A0A5R9J2B4</accession>
<feature type="signal peptide" evidence="1">
    <location>
        <begin position="1"/>
        <end position="26"/>
    </location>
</feature>
<dbReference type="AlphaFoldDB" id="A0A5R9J2B4"/>
<comment type="caution">
    <text evidence="2">The sequence shown here is derived from an EMBL/GenBank/DDBJ whole genome shotgun (WGS) entry which is preliminary data.</text>
</comment>
<sequence>MQMIKRTLSSLLMVLTAPTLATATHAAFPYASVLRVVADLHGSDQAGGWDYAAVDASSGRLLVARMDGVQTVTLVDNQPGPRLAPGRHVHEVLPLPGNRVLFTNGDTDTASLVDGTSGALLASFRTGIRPDAATFDVASGQVLVMDGGDGGVTRIDVMAPRPHVSGHIPVGGKLEAAALDGAGRLFINVEDRNQIAVISLASGTVTARLPLAGCEGPTGLAYSRARHLLVSACGNGVAKVLSADGTERASFAIGRHPDAVIADPPRDRMFIPSGGNGTLVEVALAPTPHVVRTLATRAGARTGAYDPATERLYLPYGDTVRAKGQKPKLVPGSFGVLVVDMH</sequence>
<evidence type="ECO:0000313" key="2">
    <source>
        <dbReference type="EMBL" id="TLU71109.1"/>
    </source>
</evidence>
<keyword evidence="1" id="KW-0732">Signal</keyword>
<dbReference type="InterPro" id="IPR015943">
    <property type="entry name" value="WD40/YVTN_repeat-like_dom_sf"/>
</dbReference>
<dbReference type="OrthoDB" id="7510834at2"/>
<dbReference type="PANTHER" id="PTHR47197">
    <property type="entry name" value="PROTEIN NIRF"/>
    <property type="match status" value="1"/>
</dbReference>
<dbReference type="InterPro" id="IPR011048">
    <property type="entry name" value="Haem_d1_sf"/>
</dbReference>
<dbReference type="Proteomes" id="UP000305654">
    <property type="component" value="Unassembled WGS sequence"/>
</dbReference>
<proteinExistence type="predicted"/>
<dbReference type="PANTHER" id="PTHR47197:SF3">
    <property type="entry name" value="DIHYDRO-HEME D1 DEHYDROGENASE"/>
    <property type="match status" value="1"/>
</dbReference>
<keyword evidence="3" id="KW-1185">Reference proteome</keyword>
<gene>
    <name evidence="2" type="ORF">FE263_18205</name>
</gene>
<dbReference type="EMBL" id="VCDI01000008">
    <property type="protein sequence ID" value="TLU71109.1"/>
    <property type="molecule type" value="Genomic_DNA"/>
</dbReference>
<reference evidence="2 3" key="1">
    <citation type="submission" date="2019-05" db="EMBL/GenBank/DDBJ databases">
        <authorList>
            <person name="Pankratov T."/>
            <person name="Grouzdev D."/>
        </authorList>
    </citation>
    <scope>NUCLEOTIDE SEQUENCE [LARGE SCALE GENOMIC DNA]</scope>
    <source>
        <strain evidence="2 3">KEBCLARHB70R</strain>
    </source>
</reference>
<evidence type="ECO:0000313" key="3">
    <source>
        <dbReference type="Proteomes" id="UP000305654"/>
    </source>
</evidence>
<dbReference type="Gene3D" id="2.130.10.10">
    <property type="entry name" value="YVTN repeat-like/Quinoprotein amine dehydrogenase"/>
    <property type="match status" value="1"/>
</dbReference>
<protein>
    <submittedName>
        <fullName evidence="2">YncE family protein</fullName>
    </submittedName>
</protein>
<dbReference type="SUPFAM" id="SSF51004">
    <property type="entry name" value="C-terminal (heme d1) domain of cytochrome cd1-nitrite reductase"/>
    <property type="match status" value="1"/>
</dbReference>
<dbReference type="RefSeq" id="WP_138327466.1">
    <property type="nucleotide sequence ID" value="NZ_VCDI01000008.1"/>
</dbReference>